<comment type="similarity">
    <text evidence="1">Belongs to the F420H(2)-dependent quinone reductase family.</text>
</comment>
<dbReference type="GO" id="GO:0016491">
    <property type="term" value="F:oxidoreductase activity"/>
    <property type="evidence" value="ECO:0007669"/>
    <property type="project" value="InterPro"/>
</dbReference>
<dbReference type="GO" id="GO:0070967">
    <property type="term" value="F:coenzyme F420 binding"/>
    <property type="evidence" value="ECO:0007669"/>
    <property type="project" value="TreeGrafter"/>
</dbReference>
<comment type="caution">
    <text evidence="3">The sequence shown here is derived from an EMBL/GenBank/DDBJ whole genome shotgun (WGS) entry which is preliminary data.</text>
</comment>
<proteinExistence type="inferred from homology"/>
<gene>
    <name evidence="3" type="ORF">NRB56_66480</name>
</gene>
<organism evidence="3 4">
    <name type="scientific">Nocardia aurantia</name>
    <dbReference type="NCBI Taxonomy" id="2585199"/>
    <lineage>
        <taxon>Bacteria</taxon>
        <taxon>Bacillati</taxon>
        <taxon>Actinomycetota</taxon>
        <taxon>Actinomycetes</taxon>
        <taxon>Mycobacteriales</taxon>
        <taxon>Nocardiaceae</taxon>
        <taxon>Nocardia</taxon>
    </lineage>
</organism>
<dbReference type="EMBL" id="WEGI01000016">
    <property type="protein sequence ID" value="MQY31042.1"/>
    <property type="molecule type" value="Genomic_DNA"/>
</dbReference>
<dbReference type="Pfam" id="PF04075">
    <property type="entry name" value="F420H2_quin_red"/>
    <property type="match status" value="1"/>
</dbReference>
<protein>
    <recommendedName>
        <fullName evidence="5">Nitroreductase family deazaflavin-dependent oxidoreductase</fullName>
    </recommendedName>
</protein>
<evidence type="ECO:0000313" key="4">
    <source>
        <dbReference type="Proteomes" id="UP000431401"/>
    </source>
</evidence>
<evidence type="ECO:0000256" key="2">
    <source>
        <dbReference type="ARBA" id="ARBA00049106"/>
    </source>
</evidence>
<dbReference type="Proteomes" id="UP000431401">
    <property type="component" value="Unassembled WGS sequence"/>
</dbReference>
<dbReference type="OrthoDB" id="8225825at2"/>
<evidence type="ECO:0008006" key="5">
    <source>
        <dbReference type="Google" id="ProtNLM"/>
    </source>
</evidence>
<name>A0A7K0E0K0_9NOCA</name>
<dbReference type="GO" id="GO:0005886">
    <property type="term" value="C:plasma membrane"/>
    <property type="evidence" value="ECO:0007669"/>
    <property type="project" value="TreeGrafter"/>
</dbReference>
<dbReference type="PANTHER" id="PTHR39428">
    <property type="entry name" value="F420H(2)-DEPENDENT QUINONE REDUCTASE RV1261C"/>
    <property type="match status" value="1"/>
</dbReference>
<dbReference type="SUPFAM" id="SSF50475">
    <property type="entry name" value="FMN-binding split barrel"/>
    <property type="match status" value="1"/>
</dbReference>
<dbReference type="PANTHER" id="PTHR39428:SF1">
    <property type="entry name" value="F420H(2)-DEPENDENT QUINONE REDUCTASE RV1261C"/>
    <property type="match status" value="1"/>
</dbReference>
<dbReference type="NCBIfam" id="TIGR00026">
    <property type="entry name" value="hi_GC_TIGR00026"/>
    <property type="match status" value="1"/>
</dbReference>
<keyword evidence="4" id="KW-1185">Reference proteome</keyword>
<dbReference type="Gene3D" id="2.30.110.10">
    <property type="entry name" value="Electron Transport, Fmn-binding Protein, Chain A"/>
    <property type="match status" value="1"/>
</dbReference>
<dbReference type="AlphaFoldDB" id="A0A7K0E0K0"/>
<dbReference type="RefSeq" id="WP_153348298.1">
    <property type="nucleotide sequence ID" value="NZ_WEGI01000016.1"/>
</dbReference>
<comment type="catalytic activity">
    <reaction evidence="2">
        <text>oxidized coenzyme F420-(gamma-L-Glu)(n) + a quinol + H(+) = reduced coenzyme F420-(gamma-L-Glu)(n) + a quinone</text>
        <dbReference type="Rhea" id="RHEA:39663"/>
        <dbReference type="Rhea" id="RHEA-COMP:12939"/>
        <dbReference type="Rhea" id="RHEA-COMP:14378"/>
        <dbReference type="ChEBI" id="CHEBI:15378"/>
        <dbReference type="ChEBI" id="CHEBI:24646"/>
        <dbReference type="ChEBI" id="CHEBI:132124"/>
        <dbReference type="ChEBI" id="CHEBI:133980"/>
        <dbReference type="ChEBI" id="CHEBI:139511"/>
    </reaction>
</comment>
<evidence type="ECO:0000313" key="3">
    <source>
        <dbReference type="EMBL" id="MQY31042.1"/>
    </source>
</evidence>
<accession>A0A7K0E0K0</accession>
<sequence>MAGQFPDRTWGSRTNVLARLASPIAATKAGSAAIRVLTPLDRKVLERSAGRYTLLGPIGAPILLLTTTGRNSGQQHTTPLLFVHDGDVLYVVGSNFGGDRHPDWTANLLSYPIATVTISGDYLAVHADPVTDETEREEVFDRFIEISDAYDAYRGRTDRTMRMFALRQL</sequence>
<dbReference type="InterPro" id="IPR012349">
    <property type="entry name" value="Split_barrel_FMN-bd"/>
</dbReference>
<reference evidence="3 4" key="1">
    <citation type="submission" date="2019-10" db="EMBL/GenBank/DDBJ databases">
        <title>Nocardia macrotermitis sp. nov. and Nocardia aurantia sp. nov., isolated from the gut of fungus growing-termite Macrotermes natalensis.</title>
        <authorList>
            <person name="Benndorf R."/>
            <person name="Schwitalla J."/>
            <person name="Martin K."/>
            <person name="De Beer W."/>
            <person name="Kaster A.-K."/>
            <person name="Vollmers J."/>
            <person name="Poulsen M."/>
            <person name="Beemelmanns C."/>
        </authorList>
    </citation>
    <scope>NUCLEOTIDE SEQUENCE [LARGE SCALE GENOMIC DNA]</scope>
    <source>
        <strain evidence="3 4">RB56</strain>
    </source>
</reference>
<evidence type="ECO:0000256" key="1">
    <source>
        <dbReference type="ARBA" id="ARBA00008710"/>
    </source>
</evidence>
<dbReference type="InterPro" id="IPR004378">
    <property type="entry name" value="F420H2_quin_Rdtase"/>
</dbReference>